<dbReference type="NCBIfam" id="TIGR01494">
    <property type="entry name" value="ATPase_P-type"/>
    <property type="match status" value="2"/>
</dbReference>
<dbReference type="Gene3D" id="3.40.50.1000">
    <property type="entry name" value="HAD superfamily/HAD-like"/>
    <property type="match status" value="1"/>
</dbReference>
<proteinExistence type="inferred from homology"/>
<dbReference type="PROSITE" id="PS00154">
    <property type="entry name" value="ATPASE_E1_E2"/>
    <property type="match status" value="1"/>
</dbReference>
<evidence type="ECO:0000313" key="11">
    <source>
        <dbReference type="EMBL" id="ACL46031.1"/>
    </source>
</evidence>
<dbReference type="AlphaFoldDB" id="B8HSP8"/>
<keyword evidence="8 9" id="KW-0472">Membrane</keyword>
<evidence type="ECO:0000256" key="5">
    <source>
        <dbReference type="ARBA" id="ARBA00022840"/>
    </source>
</evidence>
<dbReference type="GO" id="GO:0005886">
    <property type="term" value="C:plasma membrane"/>
    <property type="evidence" value="ECO:0007669"/>
    <property type="project" value="TreeGrafter"/>
</dbReference>
<comment type="subcellular location">
    <subcellularLocation>
        <location evidence="1">Membrane</location>
        <topology evidence="1">Multi-pass membrane protein</topology>
    </subcellularLocation>
</comment>
<dbReference type="Gene3D" id="3.40.1110.10">
    <property type="entry name" value="Calcium-transporting ATPase, cytoplasmic domain N"/>
    <property type="match status" value="1"/>
</dbReference>
<accession>B8HSP8</accession>
<dbReference type="PRINTS" id="PR00120">
    <property type="entry name" value="HATPASE"/>
</dbReference>
<dbReference type="InterPro" id="IPR001757">
    <property type="entry name" value="P_typ_ATPase"/>
</dbReference>
<feature type="domain" description="Cation-transporting P-type ATPase N-terminal" evidence="10">
    <location>
        <begin position="100"/>
        <end position="173"/>
    </location>
</feature>
<evidence type="ECO:0000256" key="3">
    <source>
        <dbReference type="ARBA" id="ARBA00022692"/>
    </source>
</evidence>
<dbReference type="GO" id="GO:0036376">
    <property type="term" value="P:sodium ion export across plasma membrane"/>
    <property type="evidence" value="ECO:0007669"/>
    <property type="project" value="TreeGrafter"/>
</dbReference>
<reference evidence="11" key="1">
    <citation type="submission" date="2009-01" db="EMBL/GenBank/DDBJ databases">
        <title>Complete sequence of chromosome Cyanothece sp. PCC 7425.</title>
        <authorList>
            <consortium name="US DOE Joint Genome Institute"/>
            <person name="Lucas S."/>
            <person name="Copeland A."/>
            <person name="Lapidus A."/>
            <person name="Glavina del Rio T."/>
            <person name="Dalin E."/>
            <person name="Tice H."/>
            <person name="Bruce D."/>
            <person name="Goodwin L."/>
            <person name="Pitluck S."/>
            <person name="Sims D."/>
            <person name="Meineke L."/>
            <person name="Brettin T."/>
            <person name="Detter J.C."/>
            <person name="Han C."/>
            <person name="Larimer F."/>
            <person name="Land M."/>
            <person name="Hauser L."/>
            <person name="Kyrpides N."/>
            <person name="Ovchinnikova G."/>
            <person name="Liberton M."/>
            <person name="Stoeckel J."/>
            <person name="Banerjee A."/>
            <person name="Singh A."/>
            <person name="Page L."/>
            <person name="Sato H."/>
            <person name="Zhao L."/>
            <person name="Sherman L."/>
            <person name="Pakrasi H."/>
            <person name="Richardson P."/>
        </authorList>
    </citation>
    <scope>NUCLEOTIDE SEQUENCE</scope>
    <source>
        <strain evidence="11">PCC 7425</strain>
    </source>
</reference>
<comment type="similarity">
    <text evidence="2">Belongs to the cation transport ATPase (P-type) (TC 3.A.3) family. Type IIA subfamily.</text>
</comment>
<dbReference type="GO" id="GO:0006883">
    <property type="term" value="P:intracellular sodium ion homeostasis"/>
    <property type="evidence" value="ECO:0007669"/>
    <property type="project" value="TreeGrafter"/>
</dbReference>
<dbReference type="GO" id="GO:0005391">
    <property type="term" value="F:P-type sodium:potassium-exchanging transporter activity"/>
    <property type="evidence" value="ECO:0007669"/>
    <property type="project" value="TreeGrafter"/>
</dbReference>
<feature type="transmembrane region" description="Helical" evidence="9">
    <location>
        <begin position="342"/>
        <end position="359"/>
    </location>
</feature>
<keyword evidence="3 9" id="KW-0812">Transmembrane</keyword>
<dbReference type="SUPFAM" id="SSF81665">
    <property type="entry name" value="Calcium ATPase, transmembrane domain M"/>
    <property type="match status" value="1"/>
</dbReference>
<evidence type="ECO:0000256" key="1">
    <source>
        <dbReference type="ARBA" id="ARBA00004141"/>
    </source>
</evidence>
<dbReference type="SUPFAM" id="SSF81653">
    <property type="entry name" value="Calcium ATPase, transduction domain A"/>
    <property type="match status" value="1"/>
</dbReference>
<dbReference type="STRING" id="395961.Cyan7425_3712"/>
<dbReference type="InterPro" id="IPR008250">
    <property type="entry name" value="ATPase_P-typ_transduc_dom_A_sf"/>
</dbReference>
<dbReference type="InterPro" id="IPR059000">
    <property type="entry name" value="ATPase_P-type_domA"/>
</dbReference>
<protein>
    <submittedName>
        <fullName evidence="11">ATPase, P-type (Transporting), HAD superfamily, subfamily IC</fullName>
    </submittedName>
</protein>
<evidence type="ECO:0000256" key="8">
    <source>
        <dbReference type="ARBA" id="ARBA00023136"/>
    </source>
</evidence>
<evidence type="ECO:0000259" key="10">
    <source>
        <dbReference type="SMART" id="SM00831"/>
    </source>
</evidence>
<dbReference type="InterPro" id="IPR044492">
    <property type="entry name" value="P_typ_ATPase_HD_dom"/>
</dbReference>
<dbReference type="SFLD" id="SFLDS00003">
    <property type="entry name" value="Haloacid_Dehalogenase"/>
    <property type="match status" value="1"/>
</dbReference>
<keyword evidence="7 9" id="KW-1133">Transmembrane helix</keyword>
<dbReference type="OrthoDB" id="499468at2"/>
<dbReference type="InterPro" id="IPR023299">
    <property type="entry name" value="ATPase_P-typ_cyto_dom_N"/>
</dbReference>
<dbReference type="SFLD" id="SFLDF00027">
    <property type="entry name" value="p-type_atpase"/>
    <property type="match status" value="1"/>
</dbReference>
<dbReference type="GO" id="GO:0016887">
    <property type="term" value="F:ATP hydrolysis activity"/>
    <property type="evidence" value="ECO:0007669"/>
    <property type="project" value="InterPro"/>
</dbReference>
<evidence type="ECO:0000256" key="9">
    <source>
        <dbReference type="SAM" id="Phobius"/>
    </source>
</evidence>
<keyword evidence="6" id="KW-1278">Translocase</keyword>
<dbReference type="GO" id="GO:1902600">
    <property type="term" value="P:proton transmembrane transport"/>
    <property type="evidence" value="ECO:0007669"/>
    <property type="project" value="TreeGrafter"/>
</dbReference>
<evidence type="ECO:0000256" key="6">
    <source>
        <dbReference type="ARBA" id="ARBA00022967"/>
    </source>
</evidence>
<dbReference type="Pfam" id="PF00690">
    <property type="entry name" value="Cation_ATPase_N"/>
    <property type="match status" value="1"/>
</dbReference>
<dbReference type="InterPro" id="IPR023214">
    <property type="entry name" value="HAD_sf"/>
</dbReference>
<dbReference type="Gene3D" id="2.70.150.10">
    <property type="entry name" value="Calcium-transporting ATPase, cytoplasmic transduction domain A"/>
    <property type="match status" value="1"/>
</dbReference>
<dbReference type="GO" id="GO:1990573">
    <property type="term" value="P:potassium ion import across plasma membrane"/>
    <property type="evidence" value="ECO:0007669"/>
    <property type="project" value="TreeGrafter"/>
</dbReference>
<dbReference type="PANTHER" id="PTHR43294">
    <property type="entry name" value="SODIUM/POTASSIUM-TRANSPORTING ATPASE SUBUNIT ALPHA"/>
    <property type="match status" value="1"/>
</dbReference>
<evidence type="ECO:0000256" key="2">
    <source>
        <dbReference type="ARBA" id="ARBA00005675"/>
    </source>
</evidence>
<name>B8HSP8_CYAP4</name>
<dbReference type="Pfam" id="PF00122">
    <property type="entry name" value="E1-E2_ATPase"/>
    <property type="match status" value="1"/>
</dbReference>
<dbReference type="HOGENOM" id="CLU_002360_3_3_3"/>
<dbReference type="eggNOG" id="COG0474">
    <property type="taxonomic scope" value="Bacteria"/>
</dbReference>
<dbReference type="InterPro" id="IPR006068">
    <property type="entry name" value="ATPase_P-typ_cation-transptr_C"/>
</dbReference>
<keyword evidence="4" id="KW-0547">Nucleotide-binding</keyword>
<dbReference type="SUPFAM" id="SSF56784">
    <property type="entry name" value="HAD-like"/>
    <property type="match status" value="1"/>
</dbReference>
<feature type="transmembrane region" description="Helical" evidence="9">
    <location>
        <begin position="371"/>
        <end position="395"/>
    </location>
</feature>
<dbReference type="PANTHER" id="PTHR43294:SF20">
    <property type="entry name" value="P-TYPE ATPASE"/>
    <property type="match status" value="1"/>
</dbReference>
<dbReference type="SUPFAM" id="SSF81660">
    <property type="entry name" value="Metal cation-transporting ATPase, ATP-binding domain N"/>
    <property type="match status" value="1"/>
</dbReference>
<dbReference type="KEGG" id="cyn:Cyan7425_3712"/>
<dbReference type="EMBL" id="CP001344">
    <property type="protein sequence ID" value="ACL46031.1"/>
    <property type="molecule type" value="Genomic_DNA"/>
</dbReference>
<dbReference type="InterPro" id="IPR036412">
    <property type="entry name" value="HAD-like_sf"/>
</dbReference>
<dbReference type="InterPro" id="IPR050510">
    <property type="entry name" value="Cation_transp_ATPase_P-type"/>
</dbReference>
<gene>
    <name evidence="11" type="ordered locus">Cyan7425_3712</name>
</gene>
<dbReference type="InterPro" id="IPR023298">
    <property type="entry name" value="ATPase_P-typ_TM_dom_sf"/>
</dbReference>
<dbReference type="SMART" id="SM00831">
    <property type="entry name" value="Cation_ATPase_N"/>
    <property type="match status" value="1"/>
</dbReference>
<dbReference type="InterPro" id="IPR018303">
    <property type="entry name" value="ATPase_P-typ_P_site"/>
</dbReference>
<dbReference type="GO" id="GO:0030007">
    <property type="term" value="P:intracellular potassium ion homeostasis"/>
    <property type="evidence" value="ECO:0007669"/>
    <property type="project" value="TreeGrafter"/>
</dbReference>
<dbReference type="Pfam" id="PF00689">
    <property type="entry name" value="Cation_ATPase_C"/>
    <property type="match status" value="1"/>
</dbReference>
<dbReference type="PRINTS" id="PR00119">
    <property type="entry name" value="CATATPASE"/>
</dbReference>
<dbReference type="GO" id="GO:0005524">
    <property type="term" value="F:ATP binding"/>
    <property type="evidence" value="ECO:0007669"/>
    <property type="project" value="UniProtKB-KW"/>
</dbReference>
<dbReference type="SFLD" id="SFLDG00002">
    <property type="entry name" value="C1.7:_P-type_atpase_like"/>
    <property type="match status" value="1"/>
</dbReference>
<dbReference type="InterPro" id="IPR004014">
    <property type="entry name" value="ATPase_P-typ_cation-transptr_N"/>
</dbReference>
<dbReference type="Gene3D" id="1.20.1110.10">
    <property type="entry name" value="Calcium-transporting ATPase, transmembrane domain"/>
    <property type="match status" value="1"/>
</dbReference>
<keyword evidence="5" id="KW-0067">ATP-binding</keyword>
<sequence length="994" mass="107495">MVQLLHQSINGRSRFNVPELYRSSRLQQYLERSLIEQTEIESIAANPLTGTVIIQFAAHTKLDRPKLHQLKTLMRKLVKAFMTNPEAPLPFREAGERVPQWHGLDRDDVLQALQTTKDGLETGAVEVQRQRYGPNTLSDLETRSELNILLGQFNSLPVALLGVAAGVSVLTGGLMDAVVITGVIGLNAAIGYFTESQSERIIHSLQQQVEQTPIVLRDGQPVELNADQVVVGDVLLLKPGQFVAGDARLIQTKQLTIDESALTGESIPVQKSSDTLPDQPIPLADRHNMVYRGTIVTGGQGKAVVVAVGKRTEMGRIQRLVSQTAVSETPLSQQLDQVGSQLVFLGSGVCAIVFGMGLLRGSSGMHMLKTAISLAVAAVPEGLPTIATTILALGIQDMRQRKVLVRNLRAVEGLGSLQTLCLDKTGTITENRMTVVELQTAIGQISVDQAKFTLEKQQIHLDQYHILQKLLQIGVLCSESTIEINSTGEYVIQGSSTENALIHLAIHTGLDVIGLRQQFPLVSIKQRSERRKFMSSVHEIDADHSFIALKGSPEEVLGRCDRWLVDGAVPLTPVDRQALAQVNEAMANRALRVLALAYKEVEQNEKKKTRNLIWVGLVGMIDPIRPGVTPLIAQFHQAGIDTVMITGDQRATAAAIAEDLQLSRTPQIHVLDSTDLDHPEVQDHPEFERVNVFARVSPANKLQIVQALEASGKVVAMTGDGINDAPALKAANIGVAMGKSGTDVAREVADIVLEDDRLETLIVAVSQGRTIYNNIRKSVHFLLATNLSEILVMLAAIGAGVGEPLNPLQLLWLNLVSDVFPGLALALEPAEPDVLQQPPRDPSEPIIQPSDYGRILFESSLLSVSTLAAYGYGIACYGIGPRASSIAFMSLSSAQLLHAVTGRSQHHRALAVGKDALPMNPYLIAALAGSFGLQFIAGSVPWLRLLLNVEVLDALDWSVVAGSALVPFLINDLSKTVSPLPRLSVNPVSTPILT</sequence>
<evidence type="ECO:0000256" key="7">
    <source>
        <dbReference type="ARBA" id="ARBA00022989"/>
    </source>
</evidence>
<evidence type="ECO:0000256" key="4">
    <source>
        <dbReference type="ARBA" id="ARBA00022741"/>
    </source>
</evidence>
<organism evidence="11">
    <name type="scientific">Cyanothece sp. (strain PCC 7425 / ATCC 29141)</name>
    <dbReference type="NCBI Taxonomy" id="395961"/>
    <lineage>
        <taxon>Bacteria</taxon>
        <taxon>Bacillati</taxon>
        <taxon>Cyanobacteriota</taxon>
        <taxon>Cyanophyceae</taxon>
        <taxon>Gomontiellales</taxon>
        <taxon>Cyanothecaceae</taxon>
        <taxon>Cyanothece</taxon>
    </lineage>
</organism>
<dbReference type="Pfam" id="PF13246">
    <property type="entry name" value="Cation_ATPase"/>
    <property type="match status" value="1"/>
</dbReference>